<keyword evidence="1" id="KW-0812">Transmembrane</keyword>
<proteinExistence type="predicted"/>
<name>A0A1L7D115_9CORY</name>
<keyword evidence="3" id="KW-1185">Reference proteome</keyword>
<reference evidence="2 3" key="1">
    <citation type="submission" date="2014-08" db="EMBL/GenBank/DDBJ databases">
        <title>Complete genome sequence of Corynebacterium phocae M408/89/1(T)(=DSM 44612(T)), isolated from the common seal (Phoca vitulina).</title>
        <authorList>
            <person name="Ruckert C."/>
            <person name="Albersmeier A."/>
            <person name="Winkler A."/>
            <person name="Kalinowski J."/>
        </authorList>
    </citation>
    <scope>NUCLEOTIDE SEQUENCE [LARGE SCALE GENOMIC DNA]</scope>
    <source>
        <strain evidence="2 3">M408/89/1</strain>
    </source>
</reference>
<dbReference type="KEGG" id="cpho:CPHO_01740"/>
<keyword evidence="1" id="KW-1133">Transmembrane helix</keyword>
<protein>
    <submittedName>
        <fullName evidence="2">Membrane protein</fullName>
    </submittedName>
</protein>
<dbReference type="Proteomes" id="UP000185491">
    <property type="component" value="Chromosome"/>
</dbReference>
<accession>A0A1L7D115</accession>
<dbReference type="AlphaFoldDB" id="A0A1L7D115"/>
<feature type="transmembrane region" description="Helical" evidence="1">
    <location>
        <begin position="56"/>
        <end position="75"/>
    </location>
</feature>
<dbReference type="InterPro" id="IPR025323">
    <property type="entry name" value="DUF4229"/>
</dbReference>
<dbReference type="EMBL" id="CP009249">
    <property type="protein sequence ID" value="APT91839.1"/>
    <property type="molecule type" value="Genomic_DNA"/>
</dbReference>
<feature type="transmembrane region" description="Helical" evidence="1">
    <location>
        <begin position="29"/>
        <end position="50"/>
    </location>
</feature>
<sequence length="107" mass="11982">MNTSSMNTRPPEPDPELRRKSRVAMVKYGLARLGLFVALTVAIQAFVMAVNAPVPLVVSALLALFVALPLSMLLFKRWRMEATQSIAQYAAQRRAQKQWVQQELAGR</sequence>
<keyword evidence="1" id="KW-0472">Membrane</keyword>
<dbReference type="Pfam" id="PF14012">
    <property type="entry name" value="DUF4229"/>
    <property type="match status" value="1"/>
</dbReference>
<dbReference type="RefSeq" id="WP_075732683.1">
    <property type="nucleotide sequence ID" value="NZ_CP009249.1"/>
</dbReference>
<evidence type="ECO:0000313" key="3">
    <source>
        <dbReference type="Proteomes" id="UP000185491"/>
    </source>
</evidence>
<evidence type="ECO:0000256" key="1">
    <source>
        <dbReference type="SAM" id="Phobius"/>
    </source>
</evidence>
<organism evidence="2 3">
    <name type="scientific">Corynebacterium phocae</name>
    <dbReference type="NCBI Taxonomy" id="161895"/>
    <lineage>
        <taxon>Bacteria</taxon>
        <taxon>Bacillati</taxon>
        <taxon>Actinomycetota</taxon>
        <taxon>Actinomycetes</taxon>
        <taxon>Mycobacteriales</taxon>
        <taxon>Corynebacteriaceae</taxon>
        <taxon>Corynebacterium</taxon>
    </lineage>
</organism>
<evidence type="ECO:0000313" key="2">
    <source>
        <dbReference type="EMBL" id="APT91839.1"/>
    </source>
</evidence>
<gene>
    <name evidence="2" type="ORF">CPHO_01740</name>
</gene>